<dbReference type="RefSeq" id="WP_163606756.1">
    <property type="nucleotide sequence ID" value="NZ_JAABOO010000002.1"/>
</dbReference>
<dbReference type="PROSITE" id="PS00455">
    <property type="entry name" value="AMP_BINDING"/>
    <property type="match status" value="1"/>
</dbReference>
<dbReference type="GO" id="GO:0043041">
    <property type="term" value="P:amino acid activation for nonribosomal peptide biosynthetic process"/>
    <property type="evidence" value="ECO:0007669"/>
    <property type="project" value="TreeGrafter"/>
</dbReference>
<dbReference type="InterPro" id="IPR025110">
    <property type="entry name" value="AMP-bd_C"/>
</dbReference>
<dbReference type="Pfam" id="PF13193">
    <property type="entry name" value="AMP-binding_C"/>
    <property type="match status" value="1"/>
</dbReference>
<evidence type="ECO:0000259" key="2">
    <source>
        <dbReference type="Pfam" id="PF13193"/>
    </source>
</evidence>
<dbReference type="InterPro" id="IPR020459">
    <property type="entry name" value="AMP-binding"/>
</dbReference>
<evidence type="ECO:0000313" key="4">
    <source>
        <dbReference type="Proteomes" id="UP000468581"/>
    </source>
</evidence>
<reference evidence="3 4" key="1">
    <citation type="submission" date="2020-01" db="EMBL/GenBank/DDBJ databases">
        <title>Leptobacterium flavescens.</title>
        <authorList>
            <person name="Wang G."/>
        </authorList>
    </citation>
    <scope>NUCLEOTIDE SEQUENCE [LARGE SCALE GENOMIC DNA]</scope>
    <source>
        <strain evidence="3 4">KCTC 22160</strain>
    </source>
</reference>
<dbReference type="InterPro" id="IPR045851">
    <property type="entry name" value="AMP-bd_C_sf"/>
</dbReference>
<dbReference type="InterPro" id="IPR000873">
    <property type="entry name" value="AMP-dep_synth/lig_dom"/>
</dbReference>
<feature type="domain" description="AMP-dependent synthetase/ligase" evidence="1">
    <location>
        <begin position="9"/>
        <end position="373"/>
    </location>
</feature>
<name>A0A6P0UTD5_9FLAO</name>
<organism evidence="3 4">
    <name type="scientific">Leptobacterium flavescens</name>
    <dbReference type="NCBI Taxonomy" id="472055"/>
    <lineage>
        <taxon>Bacteria</taxon>
        <taxon>Pseudomonadati</taxon>
        <taxon>Bacteroidota</taxon>
        <taxon>Flavobacteriia</taxon>
        <taxon>Flavobacteriales</taxon>
        <taxon>Flavobacteriaceae</taxon>
        <taxon>Leptobacterium</taxon>
    </lineage>
</organism>
<dbReference type="Gene3D" id="3.40.50.12780">
    <property type="entry name" value="N-terminal domain of ligase-like"/>
    <property type="match status" value="1"/>
</dbReference>
<dbReference type="AlphaFoldDB" id="A0A6P0UTD5"/>
<feature type="domain" description="AMP-binding enzyme C-terminal" evidence="2">
    <location>
        <begin position="432"/>
        <end position="507"/>
    </location>
</feature>
<dbReference type="EMBL" id="JAABOO010000002">
    <property type="protein sequence ID" value="NER13676.1"/>
    <property type="molecule type" value="Genomic_DNA"/>
</dbReference>
<dbReference type="InterPro" id="IPR042099">
    <property type="entry name" value="ANL_N_sf"/>
</dbReference>
<dbReference type="PRINTS" id="PR00154">
    <property type="entry name" value="AMPBINDING"/>
</dbReference>
<accession>A0A6P0UTD5</accession>
<dbReference type="InterPro" id="IPR010071">
    <property type="entry name" value="AA_adenyl_dom"/>
</dbReference>
<sequence length="523" mass="58926">MIYNLPQILERSAKLYPEKTAYSFVTGSLSYSELNEKAAQLSAFLLRQGVRKGDRVGIYMNRCLETAIAVYGIMGSGAVYVPLDPAAPAARTRFLLKDCDIRHLISIPGQSRALINLLSEETGLVSVIGLKQEMAVRTFSWEDVFRDRTPFKRPEILGKDLAYIMYTSGSTGAPKGIMHTHNSGLAYAKLSAELYDLNEKDVVGSHAPLHFDISTFAYFSAPLAGASTIIVSDAHIKLPASLSQLMEKEKISVWYSVPLALIQLLQRGVLEKRDLSSLRWVLFGGEVFISKYLLALMKMWPHARFSNVYGPAEVNQCTFYHLENPPSINEEIPIGEIWNNTEARILDANDKEVKKGETGVLAIRSETMMLGYWNNPELTERSLFREKTTEGFESVYFKTGDMVRKNEKGELMFAGRNDRQVKIRGYRVELDEIEALLNAHENIEASAAFTTESDNDGKEITAVALTDNEKKYDSTAIRVYCEDHLPAYAIPTNIYVFEEFPRTSSGKIDRIKLKETITEKRYE</sequence>
<keyword evidence="4" id="KW-1185">Reference proteome</keyword>
<dbReference type="SUPFAM" id="SSF56801">
    <property type="entry name" value="Acetyl-CoA synthetase-like"/>
    <property type="match status" value="1"/>
</dbReference>
<comment type="caution">
    <text evidence="3">The sequence shown here is derived from an EMBL/GenBank/DDBJ whole genome shotgun (WGS) entry which is preliminary data.</text>
</comment>
<dbReference type="Pfam" id="PF00501">
    <property type="entry name" value="AMP-binding"/>
    <property type="match status" value="1"/>
</dbReference>
<dbReference type="PANTHER" id="PTHR45527:SF1">
    <property type="entry name" value="FATTY ACID SYNTHASE"/>
    <property type="match status" value="1"/>
</dbReference>
<evidence type="ECO:0000313" key="3">
    <source>
        <dbReference type="EMBL" id="NER13676.1"/>
    </source>
</evidence>
<proteinExistence type="predicted"/>
<evidence type="ECO:0000259" key="1">
    <source>
        <dbReference type="Pfam" id="PF00501"/>
    </source>
</evidence>
<dbReference type="Gene3D" id="3.30.300.30">
    <property type="match status" value="1"/>
</dbReference>
<gene>
    <name evidence="3" type="ORF">GWK08_09520</name>
</gene>
<dbReference type="NCBIfam" id="TIGR01733">
    <property type="entry name" value="AA-adenyl-dom"/>
    <property type="match status" value="1"/>
</dbReference>
<dbReference type="CDD" id="cd05930">
    <property type="entry name" value="A_NRPS"/>
    <property type="match status" value="1"/>
</dbReference>
<dbReference type="GO" id="GO:0005737">
    <property type="term" value="C:cytoplasm"/>
    <property type="evidence" value="ECO:0007669"/>
    <property type="project" value="TreeGrafter"/>
</dbReference>
<protein>
    <submittedName>
        <fullName evidence="3">Amino acid adenylation domain-containing protein</fullName>
    </submittedName>
</protein>
<dbReference type="GO" id="GO:0044550">
    <property type="term" value="P:secondary metabolite biosynthetic process"/>
    <property type="evidence" value="ECO:0007669"/>
    <property type="project" value="TreeGrafter"/>
</dbReference>
<dbReference type="PANTHER" id="PTHR45527">
    <property type="entry name" value="NONRIBOSOMAL PEPTIDE SYNTHETASE"/>
    <property type="match status" value="1"/>
</dbReference>
<dbReference type="Proteomes" id="UP000468581">
    <property type="component" value="Unassembled WGS sequence"/>
</dbReference>
<dbReference type="InterPro" id="IPR020845">
    <property type="entry name" value="AMP-binding_CS"/>
</dbReference>
<dbReference type="GO" id="GO:0031177">
    <property type="term" value="F:phosphopantetheine binding"/>
    <property type="evidence" value="ECO:0007669"/>
    <property type="project" value="TreeGrafter"/>
</dbReference>